<evidence type="ECO:0000313" key="2">
    <source>
        <dbReference type="Proteomes" id="UP000224915"/>
    </source>
</evidence>
<protein>
    <submittedName>
        <fullName evidence="1">Uncharacterized protein</fullName>
    </submittedName>
</protein>
<keyword evidence="2" id="KW-1185">Reference proteome</keyword>
<name>A0A2A9D0L1_9MICO</name>
<dbReference type="EMBL" id="PDJD01000001">
    <property type="protein sequence ID" value="PFG19795.1"/>
    <property type="molecule type" value="Genomic_DNA"/>
</dbReference>
<dbReference type="RefSeq" id="WP_098468862.1">
    <property type="nucleotide sequence ID" value="NZ_PDJD01000001.1"/>
</dbReference>
<accession>A0A2A9D0L1</accession>
<gene>
    <name evidence="1" type="ORF">ATL40_1366</name>
</gene>
<comment type="caution">
    <text evidence="1">The sequence shown here is derived from an EMBL/GenBank/DDBJ whole genome shotgun (WGS) entry which is preliminary data.</text>
</comment>
<sequence>MFFLFGSYVLRRTVDRGRFWCPTCLRETEYTLRRGRWFIHLFFIPLIPLAAAPEQVRCEECHAAYPPAVLLGGRAMSVEHAVPGPSLDPTRRSVSPGPGPTVDGEAVLAARAVVVGVLSLAPVVSHPGMRAGVDLVRSTGERSYDLDHLSTDLAELDASVLPGVLERRRGEGRLHPEQARVLVTEAARVAAANGEVTARVRDAVVHLGVLAGLTRGEAEEAAAAAAIS</sequence>
<dbReference type="AlphaFoldDB" id="A0A2A9D0L1"/>
<evidence type="ECO:0000313" key="1">
    <source>
        <dbReference type="EMBL" id="PFG19795.1"/>
    </source>
</evidence>
<dbReference type="OrthoDB" id="4377018at2"/>
<organism evidence="1 2">
    <name type="scientific">Serinibacter salmoneus</name>
    <dbReference type="NCBI Taxonomy" id="556530"/>
    <lineage>
        <taxon>Bacteria</taxon>
        <taxon>Bacillati</taxon>
        <taxon>Actinomycetota</taxon>
        <taxon>Actinomycetes</taxon>
        <taxon>Micrococcales</taxon>
        <taxon>Beutenbergiaceae</taxon>
        <taxon>Serinibacter</taxon>
    </lineage>
</organism>
<proteinExistence type="predicted"/>
<dbReference type="Proteomes" id="UP000224915">
    <property type="component" value="Unassembled WGS sequence"/>
</dbReference>
<reference evidence="1 2" key="1">
    <citation type="submission" date="2017-10" db="EMBL/GenBank/DDBJ databases">
        <title>Sequencing the genomes of 1000 actinobacteria strains.</title>
        <authorList>
            <person name="Klenk H.-P."/>
        </authorList>
    </citation>
    <scope>NUCLEOTIDE SEQUENCE [LARGE SCALE GENOMIC DNA]</scope>
    <source>
        <strain evidence="1 2">DSM 21801</strain>
    </source>
</reference>